<dbReference type="InterPro" id="IPR003593">
    <property type="entry name" value="AAA+_ATPase"/>
</dbReference>
<feature type="region of interest" description="Disordered" evidence="1">
    <location>
        <begin position="218"/>
        <end position="254"/>
    </location>
</feature>
<dbReference type="Pfam" id="PF07728">
    <property type="entry name" value="AAA_5"/>
    <property type="match status" value="1"/>
</dbReference>
<dbReference type="Proteomes" id="UP000316304">
    <property type="component" value="Unassembled WGS sequence"/>
</dbReference>
<keyword evidence="3" id="KW-0378">Hydrolase</keyword>
<dbReference type="PANTHER" id="PTHR37291">
    <property type="entry name" value="5-METHYLCYTOSINE-SPECIFIC RESTRICTION ENZYME B"/>
    <property type="match status" value="1"/>
</dbReference>
<reference evidence="3 4" key="1">
    <citation type="submission" date="2019-02" db="EMBL/GenBank/DDBJ databases">
        <title>Deep-cultivation of Planctomycetes and their phenomic and genomic characterization uncovers novel biology.</title>
        <authorList>
            <person name="Wiegand S."/>
            <person name="Jogler M."/>
            <person name="Boedeker C."/>
            <person name="Pinto D."/>
            <person name="Vollmers J."/>
            <person name="Rivas-Marin E."/>
            <person name="Kohn T."/>
            <person name="Peeters S.H."/>
            <person name="Heuer A."/>
            <person name="Rast P."/>
            <person name="Oberbeckmann S."/>
            <person name="Bunk B."/>
            <person name="Jeske O."/>
            <person name="Meyerdierks A."/>
            <person name="Storesund J.E."/>
            <person name="Kallscheuer N."/>
            <person name="Luecker S."/>
            <person name="Lage O.M."/>
            <person name="Pohl T."/>
            <person name="Merkel B.J."/>
            <person name="Hornburger P."/>
            <person name="Mueller R.-W."/>
            <person name="Bruemmer F."/>
            <person name="Labrenz M."/>
            <person name="Spormann A.M."/>
            <person name="Op Den Camp H."/>
            <person name="Overmann J."/>
            <person name="Amann R."/>
            <person name="Jetten M.S.M."/>
            <person name="Mascher T."/>
            <person name="Medema M.H."/>
            <person name="Devos D.P."/>
            <person name="Kaster A.-K."/>
            <person name="Ovreas L."/>
            <person name="Rohde M."/>
            <person name="Galperin M.Y."/>
            <person name="Jogler C."/>
        </authorList>
    </citation>
    <scope>NUCLEOTIDE SEQUENCE [LARGE SCALE GENOMIC DNA]</scope>
    <source>
        <strain evidence="3 4">Pla52o</strain>
    </source>
</reference>
<sequence length="708" mass="79903">MFSWKPLYIEIADRLPEFESKQADLIGLLKDLANEGVLVSKVLDEFENGRKGELREIDPFTFFASFNRKTGDQHRIAALTHIKKEWRLNADVPKDFEGIPFVQPLSSWLMPFAFKRKAEHVSTLWKYFKHFLPLKSVEDLDTEQMDKCLALNKVGLATLTMGMFWARPDVWFAADGKNIAIAESWGILRPENGETFVAWNQELHARFPDGPCQFSADAHLNSLPPKPTPTGSGRREKNRVDIRSSDQPPSDAGRRYWLIAPGESAYQWDEWAAASYAAIGWGDVGDLTDCPTKNETVERVTETCPNAGKHAVGNMLWNFSQNVAVGDVLFAKVGNHKLCGWGIVTGAYRYDDEFNVGEDETWENYPHLLEVDWRVNREVDLPDGVTLPIRTFTERTHGSEQLQVLLDAYAELGDQTTQYTSEMALSDLFMESSTLDRIMAQLRRKKNVVLQGAPGTGKTFIAMRLAYLLMKEIDAKRVRMVQFHQSTSYEDFIQGYKPMGSGEKFALVDGAFVRFCKAAMQNPDQPYVYIIDEINRGNLSKVFGELMMLIEPDKRGSKHALSLAYSRSADEQFSVPPNVHLIGTMNTADRSLSIVDYALRRRFAFISMTPGFGTSTFKEALQGQGIPQFLATKVCSAMSSLNQSISAEPTLGNGYCIGHSFFTPTEPVAEPEQWYQDIVDYEICPLLEEYFYDDPSRAAALMEGLKLQ</sequence>
<dbReference type="InterPro" id="IPR011704">
    <property type="entry name" value="ATPase_dyneun-rel_AAA"/>
</dbReference>
<feature type="compositionally biased region" description="Basic and acidic residues" evidence="1">
    <location>
        <begin position="233"/>
        <end position="244"/>
    </location>
</feature>
<dbReference type="GO" id="GO:0016887">
    <property type="term" value="F:ATP hydrolysis activity"/>
    <property type="evidence" value="ECO:0007669"/>
    <property type="project" value="InterPro"/>
</dbReference>
<dbReference type="SUPFAM" id="SSF52540">
    <property type="entry name" value="P-loop containing nucleoside triphosphate hydrolases"/>
    <property type="match status" value="1"/>
</dbReference>
<dbReference type="EMBL" id="SJPT01000006">
    <property type="protein sequence ID" value="TWU21718.1"/>
    <property type="molecule type" value="Genomic_DNA"/>
</dbReference>
<dbReference type="GO" id="GO:0005524">
    <property type="term" value="F:ATP binding"/>
    <property type="evidence" value="ECO:0007669"/>
    <property type="project" value="InterPro"/>
</dbReference>
<dbReference type="InterPro" id="IPR052934">
    <property type="entry name" value="Methyl-DNA_Rec/Restrict_Enz"/>
</dbReference>
<dbReference type="CDD" id="cd00009">
    <property type="entry name" value="AAA"/>
    <property type="match status" value="1"/>
</dbReference>
<comment type="caution">
    <text evidence="3">The sequence shown here is derived from an EMBL/GenBank/DDBJ whole genome shotgun (WGS) entry which is preliminary data.</text>
</comment>
<proteinExistence type="predicted"/>
<evidence type="ECO:0000256" key="1">
    <source>
        <dbReference type="SAM" id="MobiDB-lite"/>
    </source>
</evidence>
<accession>A0A5C6CBV8</accession>
<evidence type="ECO:0000259" key="2">
    <source>
        <dbReference type="SMART" id="SM00382"/>
    </source>
</evidence>
<dbReference type="Gene3D" id="3.40.50.300">
    <property type="entry name" value="P-loop containing nucleotide triphosphate hydrolases"/>
    <property type="match status" value="1"/>
</dbReference>
<evidence type="ECO:0000313" key="4">
    <source>
        <dbReference type="Proteomes" id="UP000316304"/>
    </source>
</evidence>
<feature type="domain" description="AAA+ ATPase" evidence="2">
    <location>
        <begin position="444"/>
        <end position="609"/>
    </location>
</feature>
<dbReference type="AlphaFoldDB" id="A0A5C6CBV8"/>
<gene>
    <name evidence="3" type="primary">mcrB</name>
    <name evidence="3" type="ORF">Pla52o_39050</name>
</gene>
<dbReference type="OrthoDB" id="9781481at2"/>
<evidence type="ECO:0000313" key="3">
    <source>
        <dbReference type="EMBL" id="TWU21718.1"/>
    </source>
</evidence>
<protein>
    <submittedName>
        <fullName evidence="3">5-methylcytosine-specific restriction enzyme B</fullName>
        <ecNumber evidence="3">3.1.21.-</ecNumber>
    </submittedName>
</protein>
<dbReference type="PANTHER" id="PTHR37291:SF1">
    <property type="entry name" value="TYPE IV METHYL-DIRECTED RESTRICTION ENZYME ECOKMCRB SUBUNIT"/>
    <property type="match status" value="1"/>
</dbReference>
<dbReference type="EC" id="3.1.21.-" evidence="3"/>
<dbReference type="SMART" id="SM00382">
    <property type="entry name" value="AAA"/>
    <property type="match status" value="1"/>
</dbReference>
<dbReference type="InterPro" id="IPR027417">
    <property type="entry name" value="P-loop_NTPase"/>
</dbReference>
<dbReference type="RefSeq" id="WP_146595993.1">
    <property type="nucleotide sequence ID" value="NZ_SJPT01000006.1"/>
</dbReference>
<organism evidence="3 4">
    <name type="scientific">Novipirellula galeiformis</name>
    <dbReference type="NCBI Taxonomy" id="2528004"/>
    <lineage>
        <taxon>Bacteria</taxon>
        <taxon>Pseudomonadati</taxon>
        <taxon>Planctomycetota</taxon>
        <taxon>Planctomycetia</taxon>
        <taxon>Pirellulales</taxon>
        <taxon>Pirellulaceae</taxon>
        <taxon>Novipirellula</taxon>
    </lineage>
</organism>
<keyword evidence="4" id="KW-1185">Reference proteome</keyword>
<name>A0A5C6CBV8_9BACT</name>